<dbReference type="AlphaFoldDB" id="A0A9X2D4H7"/>
<sequence>MAYTTWGKWDDVRVMIKKALLELDRLNGKEKEIDDFLLQTVTQQMIDESQAFVKNNLSRWQGEGKKQLTLDSYSVMIGVIVKAVKEKFEVTHDVIAPAISLANKIDAQLINSILEIGDFSFNIKMELLVNNYGADFPKSYKDLVAGVYMYDPELSKLIKQAVLDKTKKIAMSLPDEDDSRRLKAQTTFMDEIIEQKKPNIDFEKLFLDTTGKSLKDFKENVTAAECNLTMSM</sequence>
<reference evidence="1" key="1">
    <citation type="submission" date="2021-11" db="EMBL/GenBank/DDBJ databases">
        <title>Legionella maioricencis sp. nov., a new species isolated from hot water samples in Mallorca.</title>
        <authorList>
            <person name="Crespi S."/>
            <person name="Drasar V."/>
            <person name="Salva-Serra F."/>
            <person name="Jaen-Luchoro D."/>
            <person name="Pineiro-Iglesias B."/>
            <person name="Aliaga F."/>
            <person name="Fernandez-Juarez V."/>
            <person name="Coll G."/>
            <person name="Moore E.R.B."/>
            <person name="Bennasar-Figueras A."/>
        </authorList>
    </citation>
    <scope>NUCLEOTIDE SEQUENCE</scope>
    <source>
        <strain evidence="1">HCPI-6</strain>
    </source>
</reference>
<keyword evidence="2" id="KW-1185">Reference proteome</keyword>
<protein>
    <submittedName>
        <fullName evidence="1">Uncharacterized protein</fullName>
    </submittedName>
</protein>
<gene>
    <name evidence="1" type="ORF">LOX96_14685</name>
</gene>
<dbReference type="EMBL" id="JAJKBJ010000023">
    <property type="protein sequence ID" value="MCL9685347.1"/>
    <property type="molecule type" value="Genomic_DNA"/>
</dbReference>
<organism evidence="1 2">
    <name type="scientific">Legionella maioricensis</name>
    <dbReference type="NCBI Taxonomy" id="2896528"/>
    <lineage>
        <taxon>Bacteria</taxon>
        <taxon>Pseudomonadati</taxon>
        <taxon>Pseudomonadota</taxon>
        <taxon>Gammaproteobacteria</taxon>
        <taxon>Legionellales</taxon>
        <taxon>Legionellaceae</taxon>
        <taxon>Legionella</taxon>
    </lineage>
</organism>
<evidence type="ECO:0000313" key="1">
    <source>
        <dbReference type="EMBL" id="MCL9685347.1"/>
    </source>
</evidence>
<name>A0A9X2D4H7_9GAMM</name>
<evidence type="ECO:0000313" key="2">
    <source>
        <dbReference type="Proteomes" id="UP001139721"/>
    </source>
</evidence>
<dbReference type="Proteomes" id="UP001139721">
    <property type="component" value="Unassembled WGS sequence"/>
</dbReference>
<dbReference type="RefSeq" id="WP_250423687.1">
    <property type="nucleotide sequence ID" value="NZ_JAJKBJ010000023.1"/>
</dbReference>
<proteinExistence type="predicted"/>
<comment type="caution">
    <text evidence="1">The sequence shown here is derived from an EMBL/GenBank/DDBJ whole genome shotgun (WGS) entry which is preliminary data.</text>
</comment>
<accession>A0A9X2D4H7</accession>